<feature type="transmembrane region" description="Helical" evidence="14">
    <location>
        <begin position="149"/>
        <end position="170"/>
    </location>
</feature>
<keyword evidence="5" id="KW-0444">Lipid biosynthesis</keyword>
<evidence type="ECO:0000256" key="6">
    <source>
        <dbReference type="ARBA" id="ARBA00022692"/>
    </source>
</evidence>
<comment type="pathway">
    <text evidence="2">Lipid metabolism; fatty acid biosynthesis.</text>
</comment>
<dbReference type="EC" id="4.2.1.134" evidence="4"/>
<keyword evidence="9" id="KW-0443">Lipid metabolism</keyword>
<proteinExistence type="inferred from homology"/>
<evidence type="ECO:0000256" key="4">
    <source>
        <dbReference type="ARBA" id="ARBA00013122"/>
    </source>
</evidence>
<evidence type="ECO:0000256" key="1">
    <source>
        <dbReference type="ARBA" id="ARBA00004141"/>
    </source>
</evidence>
<dbReference type="VEuPathDB" id="CryptoDB:Cvel_10564"/>
<dbReference type="PANTHER" id="PTHR11035">
    <property type="entry name" value="VERY-LONG-CHAIN (3R)-3-HYDROXYACYL-COA DEHYDRATASE"/>
    <property type="match status" value="1"/>
</dbReference>
<dbReference type="AlphaFoldDB" id="A0A0G4I367"/>
<comment type="similarity">
    <text evidence="3">Belongs to the very long-chain fatty acids dehydratase HACD family.</text>
</comment>
<protein>
    <recommendedName>
        <fullName evidence="4">very-long-chain (3R)-3-hydroxyacyl-CoA dehydratase</fullName>
        <ecNumber evidence="4">4.2.1.134</ecNumber>
    </recommendedName>
</protein>
<evidence type="ECO:0000256" key="12">
    <source>
        <dbReference type="ARBA" id="ARBA00023239"/>
    </source>
</evidence>
<dbReference type="GO" id="GO:0005789">
    <property type="term" value="C:endoplasmic reticulum membrane"/>
    <property type="evidence" value="ECO:0007669"/>
    <property type="project" value="TreeGrafter"/>
</dbReference>
<evidence type="ECO:0000256" key="13">
    <source>
        <dbReference type="ARBA" id="ARBA00036671"/>
    </source>
</evidence>
<evidence type="ECO:0000256" key="5">
    <source>
        <dbReference type="ARBA" id="ARBA00022516"/>
    </source>
</evidence>
<evidence type="ECO:0000256" key="3">
    <source>
        <dbReference type="ARBA" id="ARBA00007811"/>
    </source>
</evidence>
<evidence type="ECO:0000256" key="8">
    <source>
        <dbReference type="ARBA" id="ARBA00022989"/>
    </source>
</evidence>
<dbReference type="PANTHER" id="PTHR11035:SF3">
    <property type="entry name" value="VERY-LONG-CHAIN (3R)-3-HYDROXYACYL-COA DEHYDRATASE"/>
    <property type="match status" value="1"/>
</dbReference>
<dbReference type="EMBL" id="CDMZ01004925">
    <property type="protein sequence ID" value="CEM51365.1"/>
    <property type="molecule type" value="Genomic_DNA"/>
</dbReference>
<keyword evidence="12" id="KW-0456">Lyase</keyword>
<evidence type="ECO:0000256" key="14">
    <source>
        <dbReference type="SAM" id="Phobius"/>
    </source>
</evidence>
<dbReference type="GO" id="GO:0102158">
    <property type="term" value="F:very-long-chain (3R)-3-hydroxyacyl-CoA dehydratase activity"/>
    <property type="evidence" value="ECO:0007669"/>
    <property type="project" value="UniProtKB-EC"/>
</dbReference>
<dbReference type="InterPro" id="IPR007482">
    <property type="entry name" value="Tyr_Pase-like_PTPLA"/>
</dbReference>
<feature type="transmembrane region" description="Helical" evidence="14">
    <location>
        <begin position="12"/>
        <end position="36"/>
    </location>
</feature>
<organism evidence="15">
    <name type="scientific">Chromera velia CCMP2878</name>
    <dbReference type="NCBI Taxonomy" id="1169474"/>
    <lineage>
        <taxon>Eukaryota</taxon>
        <taxon>Sar</taxon>
        <taxon>Alveolata</taxon>
        <taxon>Colpodellida</taxon>
        <taxon>Chromeraceae</taxon>
        <taxon>Chromera</taxon>
    </lineage>
</organism>
<evidence type="ECO:0000256" key="10">
    <source>
        <dbReference type="ARBA" id="ARBA00023136"/>
    </source>
</evidence>
<evidence type="ECO:0000256" key="11">
    <source>
        <dbReference type="ARBA" id="ARBA00023160"/>
    </source>
</evidence>
<dbReference type="GO" id="GO:0030497">
    <property type="term" value="P:fatty acid elongation"/>
    <property type="evidence" value="ECO:0007669"/>
    <property type="project" value="TreeGrafter"/>
</dbReference>
<dbReference type="GO" id="GO:0042761">
    <property type="term" value="P:very long-chain fatty acid biosynthetic process"/>
    <property type="evidence" value="ECO:0007669"/>
    <property type="project" value="TreeGrafter"/>
</dbReference>
<comment type="subcellular location">
    <subcellularLocation>
        <location evidence="1">Membrane</location>
        <topology evidence="1">Multi-pass membrane protein</topology>
    </subcellularLocation>
</comment>
<keyword evidence="6 14" id="KW-0812">Transmembrane</keyword>
<dbReference type="UniPathway" id="UPA00094"/>
<feature type="transmembrane region" description="Helical" evidence="14">
    <location>
        <begin position="190"/>
        <end position="211"/>
    </location>
</feature>
<keyword evidence="7" id="KW-0276">Fatty acid metabolism</keyword>
<evidence type="ECO:0000256" key="9">
    <source>
        <dbReference type="ARBA" id="ARBA00023098"/>
    </source>
</evidence>
<gene>
    <name evidence="15" type="ORF">Cvel_10564</name>
</gene>
<comment type="catalytic activity">
    <reaction evidence="13">
        <text>a very-long-chain (3R)-3-hydroxyacyl-CoA = a very-long-chain (2E)-enoyl-CoA + H2O</text>
        <dbReference type="Rhea" id="RHEA:45812"/>
        <dbReference type="ChEBI" id="CHEBI:15377"/>
        <dbReference type="ChEBI" id="CHEBI:83728"/>
        <dbReference type="ChEBI" id="CHEBI:85440"/>
        <dbReference type="EC" id="4.2.1.134"/>
    </reaction>
</comment>
<reference evidence="15" key="1">
    <citation type="submission" date="2014-11" db="EMBL/GenBank/DDBJ databases">
        <authorList>
            <person name="Otto D Thomas"/>
            <person name="Naeem Raeece"/>
        </authorList>
    </citation>
    <scope>NUCLEOTIDE SEQUENCE</scope>
</reference>
<evidence type="ECO:0000256" key="7">
    <source>
        <dbReference type="ARBA" id="ARBA00022832"/>
    </source>
</evidence>
<evidence type="ECO:0000313" key="15">
    <source>
        <dbReference type="EMBL" id="CEM51365.1"/>
    </source>
</evidence>
<name>A0A0G4I367_9ALVE</name>
<dbReference type="PhylomeDB" id="A0A0G4I367"/>
<keyword evidence="10 14" id="KW-0472">Membrane</keyword>
<sequence length="237" mass="27025">MGSFGAEVAKVYLFLYNVFTGGMWGYVLYILVSHFLEVGPTLTDLHLFYEKVELPLQIAQTLAVMEVIHAFTGLVRSDFFTNLIQVVSRLHVVWIIFLVNPANHSFPFMASAILAWSIAELIRYPFYALSLYGLCPSFLTFLRYSGFLVLYPVGIISEVASCVNCLAFFQTTPAMRQFPSPMPNKWNFEIDLFVTYLVVLATYIPGSYVMYTHMLGQRKKTMQKMKEEAKAKKSKKA</sequence>
<evidence type="ECO:0000256" key="2">
    <source>
        <dbReference type="ARBA" id="ARBA00005194"/>
    </source>
</evidence>
<dbReference type="Pfam" id="PF04387">
    <property type="entry name" value="PTPLA"/>
    <property type="match status" value="1"/>
</dbReference>
<keyword evidence="8 14" id="KW-1133">Transmembrane helix</keyword>
<keyword evidence="11" id="KW-0275">Fatty acid biosynthesis</keyword>
<accession>A0A0G4I367</accession>
<dbReference type="GO" id="GO:0030148">
    <property type="term" value="P:sphingolipid biosynthetic process"/>
    <property type="evidence" value="ECO:0007669"/>
    <property type="project" value="TreeGrafter"/>
</dbReference>